<evidence type="ECO:0000256" key="4">
    <source>
        <dbReference type="ARBA" id="ARBA00012239"/>
    </source>
</evidence>
<name>A0A1Y6C8T2_9NEIS</name>
<dbReference type="Proteomes" id="UP000192920">
    <property type="component" value="Unassembled WGS sequence"/>
</dbReference>
<dbReference type="InterPro" id="IPR015421">
    <property type="entry name" value="PyrdxlP-dep_Trfase_major"/>
</dbReference>
<dbReference type="InterPro" id="IPR016454">
    <property type="entry name" value="Cysteine_dSase"/>
</dbReference>
<evidence type="ECO:0000256" key="5">
    <source>
        <dbReference type="ARBA" id="ARBA00021850"/>
    </source>
</evidence>
<sequence length="420" mass="45376">MNAVVKQEAVRPDTLSAPEVARWRQDFPILQQTVHGKPLVYLDNAATTQKPLAVIEAEARYYREYNANVHRGVHTLSQRATDAFEAARDTVRRFINAARREEIVFVRGTTEAINLVATSFGQRLRRGDEILITEMEHHSNIVPWQLLCERSGATLRVAPIDDAGELRLDEFARLLGPATRLVAVTQLSNALGTVNPVRQLIELAHAAGAVVLVDGAQAVAHLPVDVQALGSDFYAFSGHKLYGPTGIGVLYGKAALLESMPPYQGGGDMIRQVTFTRTTYNDLPYKFEAGTPNIAGVIGLGAAIDYVNTVGLPAIAAHEQALLDYATAEAAQIPGLRLIGTARDKASILAFTLEGVHPHDVGTILDLEGVAVRAGHHCAMPVMAHFGVPATARASFALYNTAEDVATLLRAIRKAREVFG</sequence>
<dbReference type="Pfam" id="PF00266">
    <property type="entry name" value="Aminotran_5"/>
    <property type="match status" value="1"/>
</dbReference>
<comment type="similarity">
    <text evidence="3">Belongs to the class-V pyridoxal-phosphate-dependent aminotransferase family. Csd subfamily.</text>
</comment>
<dbReference type="Gene3D" id="3.40.640.10">
    <property type="entry name" value="Type I PLP-dependent aspartate aminotransferase-like (Major domain)"/>
    <property type="match status" value="1"/>
</dbReference>
<dbReference type="GO" id="GO:0006534">
    <property type="term" value="P:cysteine metabolic process"/>
    <property type="evidence" value="ECO:0007669"/>
    <property type="project" value="InterPro"/>
</dbReference>
<organism evidence="10 11">
    <name type="scientific">Pseudogulbenkiania subflava DSM 22618</name>
    <dbReference type="NCBI Taxonomy" id="1123014"/>
    <lineage>
        <taxon>Bacteria</taxon>
        <taxon>Pseudomonadati</taxon>
        <taxon>Pseudomonadota</taxon>
        <taxon>Betaproteobacteria</taxon>
        <taxon>Neisseriales</taxon>
        <taxon>Chromobacteriaceae</taxon>
        <taxon>Pseudogulbenkiania</taxon>
    </lineage>
</organism>
<dbReference type="PIRSF" id="PIRSF005572">
    <property type="entry name" value="NifS"/>
    <property type="match status" value="1"/>
</dbReference>
<evidence type="ECO:0000256" key="8">
    <source>
        <dbReference type="ARBA" id="ARBA00050776"/>
    </source>
</evidence>
<proteinExistence type="inferred from homology"/>
<dbReference type="CDD" id="cd06453">
    <property type="entry name" value="SufS_like"/>
    <property type="match status" value="1"/>
</dbReference>
<keyword evidence="7" id="KW-0663">Pyridoxal phosphate</keyword>
<dbReference type="InterPro" id="IPR015424">
    <property type="entry name" value="PyrdxlP-dep_Trfase"/>
</dbReference>
<evidence type="ECO:0000256" key="3">
    <source>
        <dbReference type="ARBA" id="ARBA00010447"/>
    </source>
</evidence>
<feature type="domain" description="Aminotransferase class V" evidence="9">
    <location>
        <begin position="40"/>
        <end position="408"/>
    </location>
</feature>
<comment type="cofactor">
    <cofactor evidence="1">
        <name>pyridoxal 5'-phosphate</name>
        <dbReference type="ChEBI" id="CHEBI:597326"/>
    </cofactor>
</comment>
<reference evidence="11" key="1">
    <citation type="submission" date="2017-04" db="EMBL/GenBank/DDBJ databases">
        <authorList>
            <person name="Varghese N."/>
            <person name="Submissions S."/>
        </authorList>
    </citation>
    <scope>NUCLEOTIDE SEQUENCE [LARGE SCALE GENOMIC DNA]</scope>
    <source>
        <strain evidence="11">DSM 22618</strain>
    </source>
</reference>
<comment type="function">
    <text evidence="2">Catalyzes the removal of elemental sulfur and selenium atoms from L-cysteine, L-cystine, L-selenocysteine, and L-selenocystine to produce L-alanine.</text>
</comment>
<dbReference type="RefSeq" id="WP_085277598.1">
    <property type="nucleotide sequence ID" value="NZ_FXAG01000025.1"/>
</dbReference>
<keyword evidence="6" id="KW-0808">Transferase</keyword>
<dbReference type="EMBL" id="FXAG01000025">
    <property type="protein sequence ID" value="SMF48649.1"/>
    <property type="molecule type" value="Genomic_DNA"/>
</dbReference>
<evidence type="ECO:0000256" key="2">
    <source>
        <dbReference type="ARBA" id="ARBA00002824"/>
    </source>
</evidence>
<dbReference type="EC" id="2.8.1.7" evidence="4"/>
<dbReference type="Gene3D" id="3.90.1150.10">
    <property type="entry name" value="Aspartate Aminotransferase, domain 1"/>
    <property type="match status" value="1"/>
</dbReference>
<dbReference type="GO" id="GO:0031071">
    <property type="term" value="F:cysteine desulfurase activity"/>
    <property type="evidence" value="ECO:0007669"/>
    <property type="project" value="UniProtKB-EC"/>
</dbReference>
<evidence type="ECO:0000313" key="10">
    <source>
        <dbReference type="EMBL" id="SMF48649.1"/>
    </source>
</evidence>
<dbReference type="SUPFAM" id="SSF53383">
    <property type="entry name" value="PLP-dependent transferases"/>
    <property type="match status" value="1"/>
</dbReference>
<dbReference type="InterPro" id="IPR000192">
    <property type="entry name" value="Aminotrans_V_dom"/>
</dbReference>
<evidence type="ECO:0000256" key="1">
    <source>
        <dbReference type="ARBA" id="ARBA00001933"/>
    </source>
</evidence>
<protein>
    <recommendedName>
        <fullName evidence="5">Probable cysteine desulfurase</fullName>
        <ecNumber evidence="4">2.8.1.7</ecNumber>
    </recommendedName>
</protein>
<gene>
    <name evidence="10" type="ORF">SAMN02745746_03586</name>
</gene>
<dbReference type="PANTHER" id="PTHR43586:SF8">
    <property type="entry name" value="CYSTEINE DESULFURASE 1, CHLOROPLASTIC"/>
    <property type="match status" value="1"/>
</dbReference>
<dbReference type="InterPro" id="IPR010970">
    <property type="entry name" value="Cys_dSase_SufS"/>
</dbReference>
<dbReference type="InterPro" id="IPR015422">
    <property type="entry name" value="PyrdxlP-dep_Trfase_small"/>
</dbReference>
<evidence type="ECO:0000256" key="6">
    <source>
        <dbReference type="ARBA" id="ARBA00022679"/>
    </source>
</evidence>
<dbReference type="NCBIfam" id="TIGR01979">
    <property type="entry name" value="sufS"/>
    <property type="match status" value="1"/>
</dbReference>
<evidence type="ECO:0000256" key="7">
    <source>
        <dbReference type="ARBA" id="ARBA00022898"/>
    </source>
</evidence>
<dbReference type="PANTHER" id="PTHR43586">
    <property type="entry name" value="CYSTEINE DESULFURASE"/>
    <property type="match status" value="1"/>
</dbReference>
<evidence type="ECO:0000259" key="9">
    <source>
        <dbReference type="Pfam" id="PF00266"/>
    </source>
</evidence>
<dbReference type="GO" id="GO:0030170">
    <property type="term" value="F:pyridoxal phosphate binding"/>
    <property type="evidence" value="ECO:0007669"/>
    <property type="project" value="InterPro"/>
</dbReference>
<evidence type="ECO:0000313" key="11">
    <source>
        <dbReference type="Proteomes" id="UP000192920"/>
    </source>
</evidence>
<accession>A0A1Y6C8T2</accession>
<dbReference type="STRING" id="1123014.SAMN02745746_03586"/>
<comment type="catalytic activity">
    <reaction evidence="8">
        <text>(sulfur carrier)-H + L-cysteine = (sulfur carrier)-SH + L-alanine</text>
        <dbReference type="Rhea" id="RHEA:43892"/>
        <dbReference type="Rhea" id="RHEA-COMP:14737"/>
        <dbReference type="Rhea" id="RHEA-COMP:14739"/>
        <dbReference type="ChEBI" id="CHEBI:29917"/>
        <dbReference type="ChEBI" id="CHEBI:35235"/>
        <dbReference type="ChEBI" id="CHEBI:57972"/>
        <dbReference type="ChEBI" id="CHEBI:64428"/>
        <dbReference type="EC" id="2.8.1.7"/>
    </reaction>
</comment>
<keyword evidence="11" id="KW-1185">Reference proteome</keyword>
<dbReference type="AlphaFoldDB" id="A0A1Y6C8T2"/>